<name>A0A3M2ZHT0_PSEYM</name>
<dbReference type="InterPro" id="IPR023366">
    <property type="entry name" value="ATP_synth_asu-like_sf"/>
</dbReference>
<gene>
    <name evidence="3" type="ORF">APX70_07887</name>
</gene>
<dbReference type="AlphaFoldDB" id="A0A3M2ZHT0"/>
<accession>A0A3M2ZHT0</accession>
<reference evidence="3 4" key="1">
    <citation type="submission" date="2018-08" db="EMBL/GenBank/DDBJ databases">
        <title>Recombination of ecologically and evolutionarily significant loci maintains genetic cohesion in the Pseudomonas syringae species complex.</title>
        <authorList>
            <person name="Dillon M."/>
            <person name="Thakur S."/>
            <person name="Almeida R.N.D."/>
            <person name="Weir B.S."/>
            <person name="Guttman D.S."/>
        </authorList>
    </citation>
    <scope>NUCLEOTIDE SEQUENCE [LARGE SCALE GENOMIC DNA]</scope>
    <source>
        <strain evidence="3 4">88_10</strain>
    </source>
</reference>
<dbReference type="Proteomes" id="UP000282378">
    <property type="component" value="Unassembled WGS sequence"/>
</dbReference>
<protein>
    <recommendedName>
        <fullName evidence="2">Lumazine-binding domain-containing protein</fullName>
    </recommendedName>
</protein>
<dbReference type="InterPro" id="IPR017938">
    <property type="entry name" value="Riboflavin_synthase-like_b-brl"/>
</dbReference>
<proteinExistence type="predicted"/>
<dbReference type="EMBL" id="RBNL01001610">
    <property type="protein sequence ID" value="RML87782.1"/>
    <property type="molecule type" value="Genomic_DNA"/>
</dbReference>
<organism evidence="3 4">
    <name type="scientific">Pseudomonas syringae pv. maculicola</name>
    <dbReference type="NCBI Taxonomy" id="59511"/>
    <lineage>
        <taxon>Bacteria</taxon>
        <taxon>Pseudomonadati</taxon>
        <taxon>Pseudomonadota</taxon>
        <taxon>Gammaproteobacteria</taxon>
        <taxon>Pseudomonadales</taxon>
        <taxon>Pseudomonadaceae</taxon>
        <taxon>Pseudomonas</taxon>
    </lineage>
</organism>
<evidence type="ECO:0000256" key="1">
    <source>
        <dbReference type="PROSITE-ProRule" id="PRU00524"/>
    </source>
</evidence>
<evidence type="ECO:0000259" key="2">
    <source>
        <dbReference type="PROSITE" id="PS51177"/>
    </source>
</evidence>
<dbReference type="SUPFAM" id="SSF63380">
    <property type="entry name" value="Riboflavin synthase domain-like"/>
    <property type="match status" value="1"/>
</dbReference>
<dbReference type="InterPro" id="IPR026017">
    <property type="entry name" value="Lumazine-bd_dom"/>
</dbReference>
<evidence type="ECO:0000313" key="4">
    <source>
        <dbReference type="Proteomes" id="UP000282378"/>
    </source>
</evidence>
<feature type="domain" description="Lumazine-binding" evidence="2">
    <location>
        <begin position="1"/>
        <end position="41"/>
    </location>
</feature>
<dbReference type="Gene3D" id="2.40.30.20">
    <property type="match status" value="1"/>
</dbReference>
<feature type="non-terminal residue" evidence="3">
    <location>
        <position position="41"/>
    </location>
</feature>
<sequence>MFTGIIESIGSIRALTPKGGDVRVYVETGKLDLSDVKLGDS</sequence>
<evidence type="ECO:0000313" key="3">
    <source>
        <dbReference type="EMBL" id="RML87782.1"/>
    </source>
</evidence>
<feature type="repeat" description="Lumazine-binding" evidence="1">
    <location>
        <begin position="1"/>
        <end position="41"/>
    </location>
</feature>
<comment type="caution">
    <text evidence="3">The sequence shown here is derived from an EMBL/GenBank/DDBJ whole genome shotgun (WGS) entry which is preliminary data.</text>
</comment>
<dbReference type="PROSITE" id="PS51177">
    <property type="entry name" value="LUMAZINE_BIND"/>
    <property type="match status" value="1"/>
</dbReference>